<gene>
    <name evidence="2" type="ORF">Uis4E_0643</name>
</gene>
<reference evidence="2 3" key="1">
    <citation type="submission" date="2017-07" db="EMBL/GenBank/DDBJ databases">
        <title>Bifidobacterium novel species.</title>
        <authorList>
            <person name="Lugli G.A."/>
            <person name="Milani C."/>
            <person name="Duranti S."/>
            <person name="Mangifesta M."/>
        </authorList>
    </citation>
    <scope>NUCLEOTIDE SEQUENCE [LARGE SCALE GENOMIC DNA]</scope>
    <source>
        <strain evidence="2 3">77</strain>
    </source>
</reference>
<evidence type="ECO:0000313" key="3">
    <source>
        <dbReference type="Proteomes" id="UP000235034"/>
    </source>
</evidence>
<dbReference type="AlphaFoldDB" id="A0A2N5J4U5"/>
<protein>
    <submittedName>
        <fullName evidence="2">Uncharacterized protein</fullName>
    </submittedName>
</protein>
<keyword evidence="1" id="KW-1133">Transmembrane helix</keyword>
<keyword evidence="1" id="KW-0812">Transmembrane</keyword>
<keyword evidence="1" id="KW-0472">Membrane</keyword>
<proteinExistence type="predicted"/>
<evidence type="ECO:0000313" key="2">
    <source>
        <dbReference type="EMBL" id="PLS29223.1"/>
    </source>
</evidence>
<accession>A0A2N5J4U5</accession>
<keyword evidence="3" id="KW-1185">Reference proteome</keyword>
<organism evidence="2 3">
    <name type="scientific">Bifidobacterium parmae</name>
    <dbReference type="NCBI Taxonomy" id="361854"/>
    <lineage>
        <taxon>Bacteria</taxon>
        <taxon>Bacillati</taxon>
        <taxon>Actinomycetota</taxon>
        <taxon>Actinomycetes</taxon>
        <taxon>Bifidobacteriales</taxon>
        <taxon>Bifidobacteriaceae</taxon>
        <taxon>Bifidobacterium</taxon>
    </lineage>
</organism>
<sequence length="229" mass="23714">MGIGTVILWIVTITLLALCLLAAIAGIVAAIRGPRDGGSMPTASAYIAGTIGGGKTVAWTDAKARAAAERCGATYVSIVRGAASSTTVVRGPGGRVSVTGNDGLDAEAARLGVPVPYGPPPFDRAYNRSILMLMDRVLNGRHIRIYLLRYAEPYEGSRYEELRHENLTALIVAQDPGLPAAIESMLTNVIAGTGTGRTITFTNGGTRFLAAVAPDSSAVAAAYDAIAKL</sequence>
<dbReference type="Proteomes" id="UP000235034">
    <property type="component" value="Unassembled WGS sequence"/>
</dbReference>
<dbReference type="EMBL" id="NMWT01000007">
    <property type="protein sequence ID" value="PLS29223.1"/>
    <property type="molecule type" value="Genomic_DNA"/>
</dbReference>
<comment type="caution">
    <text evidence="2">The sequence shown here is derived from an EMBL/GenBank/DDBJ whole genome shotgun (WGS) entry which is preliminary data.</text>
</comment>
<evidence type="ECO:0000256" key="1">
    <source>
        <dbReference type="SAM" id="Phobius"/>
    </source>
</evidence>
<name>A0A2N5J4U5_9BIFI</name>
<feature type="transmembrane region" description="Helical" evidence="1">
    <location>
        <begin position="6"/>
        <end position="31"/>
    </location>
</feature>